<dbReference type="Pfam" id="PF08887">
    <property type="entry name" value="GAD-like"/>
    <property type="match status" value="1"/>
</dbReference>
<dbReference type="Pfam" id="PF08906">
    <property type="entry name" value="T6SS_Tdi1_C"/>
    <property type="match status" value="1"/>
</dbReference>
<sequence length="219" mass="25092">MDEYFEEFLNGEGFAPAIECRSVDKVVLQNYENSKPYQLVNYWKEFGFCGYGEGLFWTVNPANYEDVLQMWLGNTPLWRREKFYVIARTAFGELYVRGDKSITTTIIDPHLNNILPGDDPSDDLSQEKINQSIGVFFEVKNKKSVDYLDQNDKPLFRRALKKLGPLKHDEMYTFVPALATGGIADIEHVQKVKIHEQLSLLAELDTPVILKSVGELFGD</sequence>
<gene>
    <name evidence="3" type="ORF">MNBD_GAMMA21-2432</name>
</gene>
<dbReference type="InterPro" id="IPR014983">
    <property type="entry name" value="GAD-rel"/>
</dbReference>
<evidence type="ECO:0000259" key="2">
    <source>
        <dbReference type="Pfam" id="PF08906"/>
    </source>
</evidence>
<dbReference type="EMBL" id="UOFR01000062">
    <property type="protein sequence ID" value="VAW98613.1"/>
    <property type="molecule type" value="Genomic_DNA"/>
</dbReference>
<evidence type="ECO:0000259" key="1">
    <source>
        <dbReference type="Pfam" id="PF08887"/>
    </source>
</evidence>
<evidence type="ECO:0008006" key="4">
    <source>
        <dbReference type="Google" id="ProtNLM"/>
    </source>
</evidence>
<protein>
    <recommendedName>
        <fullName evidence="4">GAD-like domain protein</fullName>
    </recommendedName>
</protein>
<reference evidence="3" key="1">
    <citation type="submission" date="2018-06" db="EMBL/GenBank/DDBJ databases">
        <authorList>
            <person name="Zhirakovskaya E."/>
        </authorList>
    </citation>
    <scope>NUCLEOTIDE SEQUENCE</scope>
</reference>
<name>A0A3B1AFE8_9ZZZZ</name>
<dbReference type="AlphaFoldDB" id="A0A3B1AFE8"/>
<feature type="domain" description="T6SS immunity protein Tdi1 C-terminal" evidence="2">
    <location>
        <begin position="135"/>
        <end position="204"/>
    </location>
</feature>
<proteinExistence type="predicted"/>
<organism evidence="3">
    <name type="scientific">hydrothermal vent metagenome</name>
    <dbReference type="NCBI Taxonomy" id="652676"/>
    <lineage>
        <taxon>unclassified sequences</taxon>
        <taxon>metagenomes</taxon>
        <taxon>ecological metagenomes</taxon>
    </lineage>
</organism>
<evidence type="ECO:0000313" key="3">
    <source>
        <dbReference type="EMBL" id="VAW98613.1"/>
    </source>
</evidence>
<feature type="domain" description="GAD-related" evidence="1">
    <location>
        <begin position="4"/>
        <end position="106"/>
    </location>
</feature>
<accession>A0A3B1AFE8</accession>
<dbReference type="InterPro" id="IPR015002">
    <property type="entry name" value="T6SS_Tdi1_C"/>
</dbReference>